<dbReference type="Proteomes" id="UP000596004">
    <property type="component" value="Chromosome"/>
</dbReference>
<keyword evidence="1" id="KW-0175">Coiled coil</keyword>
<accession>A0A7T9DJC7</accession>
<evidence type="ECO:0000256" key="1">
    <source>
        <dbReference type="SAM" id="Coils"/>
    </source>
</evidence>
<name>A0A7T9DJC7_9ARCH</name>
<dbReference type="EMBL" id="CP064981">
    <property type="protein sequence ID" value="QQR92402.1"/>
    <property type="molecule type" value="Genomic_DNA"/>
</dbReference>
<dbReference type="AlphaFoldDB" id="A0A7T9DJC7"/>
<reference evidence="2" key="1">
    <citation type="submission" date="2020-11" db="EMBL/GenBank/DDBJ databases">
        <title>Connecting structure to function with the recovery of over 1000 high-quality activated sludge metagenome-assembled genomes encoding full-length rRNA genes using long-read sequencing.</title>
        <authorList>
            <person name="Singleton C.M."/>
            <person name="Petriglieri F."/>
            <person name="Kristensen J.M."/>
            <person name="Kirkegaard R.H."/>
            <person name="Michaelsen T.Y."/>
            <person name="Andersen M.H."/>
            <person name="Karst S.M."/>
            <person name="Dueholm M.S."/>
            <person name="Nielsen P.H."/>
            <person name="Albertsen M."/>
        </authorList>
    </citation>
    <scope>NUCLEOTIDE SEQUENCE</scope>
    <source>
        <strain evidence="2">Fred_18-Q3-R57-64_BAT3C.431</strain>
    </source>
</reference>
<protein>
    <submittedName>
        <fullName evidence="2">Uncharacterized protein</fullName>
    </submittedName>
</protein>
<evidence type="ECO:0000313" key="2">
    <source>
        <dbReference type="EMBL" id="QQR92402.1"/>
    </source>
</evidence>
<organism evidence="2">
    <name type="scientific">Candidatus Iainarchaeum sp</name>
    <dbReference type="NCBI Taxonomy" id="3101447"/>
    <lineage>
        <taxon>Archaea</taxon>
        <taxon>Candidatus Iainarchaeota</taxon>
        <taxon>Candidatus Iainarchaeia</taxon>
        <taxon>Candidatus Iainarchaeales</taxon>
        <taxon>Candidatus Iainarchaeaceae</taxon>
        <taxon>Candidatus Iainarchaeum</taxon>
    </lineage>
</organism>
<gene>
    <name evidence="2" type="ORF">IPJ89_04575</name>
</gene>
<proteinExistence type="predicted"/>
<feature type="coiled-coil region" evidence="1">
    <location>
        <begin position="49"/>
        <end position="79"/>
    </location>
</feature>
<sequence>MTSHDALFTAQALIEQISPEFAQLTADVKEVAKASRDPALIAVLLFKLAQERQKTNQLLEEQARKHEELLTQLKNHTTQSPSLTNPTQSNTFGGPATIAVLPEADQKILSYVQTQGQADAMQVQQSMGYKNPNAASQRLNALAKQGHLSKVQSGKRVVFLPR</sequence>